<dbReference type="AlphaFoldDB" id="A7S909"/>
<dbReference type="OrthoDB" id="5976634at2759"/>
<protein>
    <submittedName>
        <fullName evidence="3">Uncharacterized protein</fullName>
    </submittedName>
</protein>
<feature type="signal peptide" evidence="2">
    <location>
        <begin position="1"/>
        <end position="24"/>
    </location>
</feature>
<organism evidence="3 4">
    <name type="scientific">Nematostella vectensis</name>
    <name type="common">Starlet sea anemone</name>
    <dbReference type="NCBI Taxonomy" id="45351"/>
    <lineage>
        <taxon>Eukaryota</taxon>
        <taxon>Metazoa</taxon>
        <taxon>Cnidaria</taxon>
        <taxon>Anthozoa</taxon>
        <taxon>Hexacorallia</taxon>
        <taxon>Actiniaria</taxon>
        <taxon>Edwardsiidae</taxon>
        <taxon>Nematostella</taxon>
    </lineage>
</organism>
<evidence type="ECO:0000256" key="1">
    <source>
        <dbReference type="SAM" id="MobiDB-lite"/>
    </source>
</evidence>
<accession>A7S909</accession>
<dbReference type="KEGG" id="nve:5511522"/>
<feature type="region of interest" description="Disordered" evidence="1">
    <location>
        <begin position="294"/>
        <end position="360"/>
    </location>
</feature>
<feature type="compositionally biased region" description="Basic residues" evidence="1">
    <location>
        <begin position="294"/>
        <end position="308"/>
    </location>
</feature>
<dbReference type="EMBL" id="DS469600">
    <property type="protein sequence ID" value="EDO39853.1"/>
    <property type="molecule type" value="Genomic_DNA"/>
</dbReference>
<proteinExistence type="predicted"/>
<dbReference type="HOGENOM" id="CLU_593546_0_0_1"/>
<dbReference type="OMA" id="ANELFRW"/>
<reference evidence="3 4" key="1">
    <citation type="journal article" date="2007" name="Science">
        <title>Sea anemone genome reveals ancestral eumetazoan gene repertoire and genomic organization.</title>
        <authorList>
            <person name="Putnam N.H."/>
            <person name="Srivastava M."/>
            <person name="Hellsten U."/>
            <person name="Dirks B."/>
            <person name="Chapman J."/>
            <person name="Salamov A."/>
            <person name="Terry A."/>
            <person name="Shapiro H."/>
            <person name="Lindquist E."/>
            <person name="Kapitonov V.V."/>
            <person name="Jurka J."/>
            <person name="Genikhovich G."/>
            <person name="Grigoriev I.V."/>
            <person name="Lucas S.M."/>
            <person name="Steele R.E."/>
            <person name="Finnerty J.R."/>
            <person name="Technau U."/>
            <person name="Martindale M.Q."/>
            <person name="Rokhsar D.S."/>
        </authorList>
    </citation>
    <scope>NUCLEOTIDE SEQUENCE [LARGE SCALE GENOMIC DNA]</scope>
    <source>
        <strain evidence="4">CH2 X CH6</strain>
    </source>
</reference>
<feature type="compositionally biased region" description="Basic residues" evidence="1">
    <location>
        <begin position="173"/>
        <end position="184"/>
    </location>
</feature>
<evidence type="ECO:0000256" key="2">
    <source>
        <dbReference type="SAM" id="SignalP"/>
    </source>
</evidence>
<feature type="region of interest" description="Disordered" evidence="1">
    <location>
        <begin position="67"/>
        <end position="197"/>
    </location>
</feature>
<dbReference type="InParanoid" id="A7S909"/>
<keyword evidence="2" id="KW-0732">Signal</keyword>
<name>A7S909_NEMVE</name>
<feature type="compositionally biased region" description="Basic and acidic residues" evidence="1">
    <location>
        <begin position="309"/>
        <end position="329"/>
    </location>
</feature>
<feature type="compositionally biased region" description="Basic residues" evidence="1">
    <location>
        <begin position="330"/>
        <end position="353"/>
    </location>
</feature>
<gene>
    <name evidence="3" type="ORF">NEMVEDRAFT_v1g243673</name>
</gene>
<sequence length="461" mass="51823">MVCVTTLLPFCVVVVLMAQTIANGDTEFSVELDRLIRDAKEESNSLAAEINSWTVEQTDRLLSRDITEAATGRRPRRSLEDTLESVKRSAKETSRKANKGKTLESKDDDKTVSDAMLDLMKGPMRTEHAQEVTAENKKPTKDEKTRKVLKSKLDKVEKKKKSKLGKSKEAKNSKKSVVGKKKHEKKAESKKADKKVSKKVVLMKGVQTVTIDHKTMKIIKKIPKSLLHKLLKKSKLDKYLKLASFLSIEGNVKKMKKGSKQAKDSAKRKTTVVTSAGVIKKPIKLAKVMKMIRAHKLTPAKPVNKKKNDKKEQTQQKEKKNKINNDVKSKSKSKIVKILKSSKKLKKDGRKAKNLKDSKVNLEKAKNSTEDKGSIAEIAHLKEQVKRANSLKFKVAKALLAHCETQNKLKKVFEKVNASLMNAAKLAKVIGNKYGIKQKDVEKITTLHTQSAVEEFLQKIF</sequence>
<feature type="compositionally biased region" description="Basic and acidic residues" evidence="1">
    <location>
        <begin position="185"/>
        <end position="195"/>
    </location>
</feature>
<evidence type="ECO:0000313" key="3">
    <source>
        <dbReference type="EMBL" id="EDO39853.1"/>
    </source>
</evidence>
<keyword evidence="4" id="KW-1185">Reference proteome</keyword>
<feature type="compositionally biased region" description="Basic and acidic residues" evidence="1">
    <location>
        <begin position="77"/>
        <end position="112"/>
    </location>
</feature>
<dbReference type="Proteomes" id="UP000001593">
    <property type="component" value="Unassembled WGS sequence"/>
</dbReference>
<evidence type="ECO:0000313" key="4">
    <source>
        <dbReference type="Proteomes" id="UP000001593"/>
    </source>
</evidence>
<feature type="chain" id="PRO_5002714879" evidence="2">
    <location>
        <begin position="25"/>
        <end position="461"/>
    </location>
</feature>
<feature type="compositionally biased region" description="Basic and acidic residues" evidence="1">
    <location>
        <begin position="124"/>
        <end position="157"/>
    </location>
</feature>